<evidence type="ECO:0000256" key="5">
    <source>
        <dbReference type="ARBA" id="ARBA00023180"/>
    </source>
</evidence>
<evidence type="ECO:0000256" key="1">
    <source>
        <dbReference type="ARBA" id="ARBA00004479"/>
    </source>
</evidence>
<feature type="domain" description="Ig-like" evidence="11">
    <location>
        <begin position="673"/>
        <end position="762"/>
    </location>
</feature>
<dbReference type="CDD" id="cd00096">
    <property type="entry name" value="Ig"/>
    <property type="match status" value="1"/>
</dbReference>
<dbReference type="SMART" id="SM00409">
    <property type="entry name" value="IG"/>
    <property type="match status" value="6"/>
</dbReference>
<keyword evidence="8" id="KW-0812">Transmembrane</keyword>
<keyword evidence="5" id="KW-0325">Glycoprotein</keyword>
<dbReference type="Pfam" id="PF13927">
    <property type="entry name" value="Ig_3"/>
    <property type="match status" value="4"/>
</dbReference>
<dbReference type="EMBL" id="GG666451">
    <property type="protein sequence ID" value="EEN70083.1"/>
    <property type="molecule type" value="Genomic_DNA"/>
</dbReference>
<dbReference type="SUPFAM" id="SSF50044">
    <property type="entry name" value="SH3-domain"/>
    <property type="match status" value="2"/>
</dbReference>
<feature type="domain" description="SH3" evidence="10">
    <location>
        <begin position="868"/>
        <end position="927"/>
    </location>
</feature>
<dbReference type="InterPro" id="IPR013106">
    <property type="entry name" value="Ig_V-set"/>
</dbReference>
<dbReference type="eggNOG" id="KOG4348">
    <property type="taxonomic scope" value="Eukaryota"/>
</dbReference>
<evidence type="ECO:0000256" key="4">
    <source>
        <dbReference type="ARBA" id="ARBA00023157"/>
    </source>
</evidence>
<dbReference type="CDD" id="cd00174">
    <property type="entry name" value="SH3"/>
    <property type="match status" value="2"/>
</dbReference>
<proteinExistence type="predicted"/>
<dbReference type="PROSITE" id="PS50835">
    <property type="entry name" value="IG_LIKE"/>
    <property type="match status" value="4"/>
</dbReference>
<feature type="domain" description="Ig-like" evidence="11">
    <location>
        <begin position="576"/>
        <end position="665"/>
    </location>
</feature>
<feature type="chain" id="PRO_5002933146" description="Hemicentin-1-like" evidence="9">
    <location>
        <begin position="21"/>
        <end position="979"/>
    </location>
</feature>
<dbReference type="Pfam" id="PF14604">
    <property type="entry name" value="SH3_9"/>
    <property type="match status" value="2"/>
</dbReference>
<evidence type="ECO:0000256" key="2">
    <source>
        <dbReference type="ARBA" id="ARBA00022443"/>
    </source>
</evidence>
<dbReference type="InterPro" id="IPR051275">
    <property type="entry name" value="Cell_adhesion_signaling"/>
</dbReference>
<evidence type="ECO:0000256" key="8">
    <source>
        <dbReference type="SAM" id="Phobius"/>
    </source>
</evidence>
<feature type="domain" description="Ig-like" evidence="11">
    <location>
        <begin position="224"/>
        <end position="313"/>
    </location>
</feature>
<evidence type="ECO:0000256" key="9">
    <source>
        <dbReference type="SAM" id="SignalP"/>
    </source>
</evidence>
<accession>C3XQ62</accession>
<dbReference type="InterPro" id="IPR003598">
    <property type="entry name" value="Ig_sub2"/>
</dbReference>
<dbReference type="SMART" id="SM00326">
    <property type="entry name" value="SH3"/>
    <property type="match status" value="2"/>
</dbReference>
<dbReference type="InParanoid" id="C3XQ62"/>
<keyword evidence="2 7" id="KW-0728">SH3 domain</keyword>
<feature type="domain" description="SH3" evidence="10">
    <location>
        <begin position="393"/>
        <end position="452"/>
    </location>
</feature>
<keyword evidence="4" id="KW-1015">Disulfide bond</keyword>
<dbReference type="InterPro" id="IPR003599">
    <property type="entry name" value="Ig_sub"/>
</dbReference>
<dbReference type="Gene3D" id="2.30.30.40">
    <property type="entry name" value="SH3 Domains"/>
    <property type="match status" value="2"/>
</dbReference>
<feature type="transmembrane region" description="Helical" evidence="8">
    <location>
        <begin position="777"/>
        <end position="801"/>
    </location>
</feature>
<evidence type="ECO:0000256" key="6">
    <source>
        <dbReference type="ARBA" id="ARBA00023319"/>
    </source>
</evidence>
<dbReference type="Gene3D" id="2.60.40.10">
    <property type="entry name" value="Immunoglobulins"/>
    <property type="match status" value="6"/>
</dbReference>
<evidence type="ECO:0000256" key="7">
    <source>
        <dbReference type="PROSITE-ProRule" id="PRU00192"/>
    </source>
</evidence>
<keyword evidence="9" id="KW-0732">Signal</keyword>
<keyword evidence="6" id="KW-0393">Immunoglobulin domain</keyword>
<dbReference type="InterPro" id="IPR013783">
    <property type="entry name" value="Ig-like_fold"/>
</dbReference>
<keyword evidence="8" id="KW-1133">Transmembrane helix</keyword>
<dbReference type="eggNOG" id="KOG4475">
    <property type="taxonomic scope" value="Eukaryota"/>
</dbReference>
<feature type="transmembrane region" description="Helical" evidence="8">
    <location>
        <begin position="326"/>
        <end position="350"/>
    </location>
</feature>
<dbReference type="GO" id="GO:0016020">
    <property type="term" value="C:membrane"/>
    <property type="evidence" value="ECO:0007669"/>
    <property type="project" value="UniProtKB-SubCell"/>
</dbReference>
<evidence type="ECO:0000259" key="11">
    <source>
        <dbReference type="PROSITE" id="PS50835"/>
    </source>
</evidence>
<sequence length="979" mass="107051">MDFRLFLAFGLALGWQGATGQNDIGLTIPESVKAVIGDPVTLPATYTTKNQVISVAWFKLDRQDRAKRTLIYSYYPMSGRGDVEGAYAGRVELVGKASLRIKRTKLEDDGTYVLSVMVEGSGVADGFVTLSIMVPPTVKVGPSNPYITAWGRSGVLTCAVKDAKPNITSLHWEKDGEVIDSLRYSTKYSGGTMESPALEIRHISRTDSGVYACVAGHTVRSSNPASIISISEPVTATVSDSVTLQCVADGNPPPNITWSRNGILMRSNVGTVPRDVIIGAIQLKNVQTNDTGTYLCKASNGVGDISTRSTALTIKGLRDRVGASTVAVIVGLTAGLLWLVVCVGLVAYLVRRRQRQKEKKKFAFYYNMGRREPDVGDGGVEEDKEPPPYTAMPDRRYARALYGYRPREDNELTLEVDDVIEVLEGEDGGWCLGYLRGRIGLFPSNYVRFISGSEGCAGQTRTQIGLKLPDTVNAVDGDQAILPVTFSTQRRIMSIMWEKFDKKDVRRRTLVYSYYPPLNTREPQRDYAGRASLVNQASLKLNPTVSGDDGTYVITIMVEGIGKEEGFVKLSILVPPTVQVGPSDPYVVTWGRAATLSCAVLSAKPNITALHWEKDGEIIVSSRLGKKYSGGTVQAPSLLVRNVNREDAGMYTCVVDHVVHRVTASLLVKVLYPASIISISDSITAEEEDTVTLQCVADGNPAPNITWSIDGRPLPTQQNQISRDMTVGSAVLDKVFLNDSGNYMCTTTNGVGESKSKSLRLSVSLPHKGLRMTPSTVALIVGVSAGGLWLIVCVALAVYFLRRRQRQREKKKFSLYYSAGRRDLAEEGKDATDGDKEPPPYSALSAKLSVRGSTRSGINTMRKSLAKKDRRYACVLYSYHPREDNELPLEPDDVIEVLEGEDGGWCLGYLRGRIGLFPSNYVKFVSSNEGLENSLQRRDKIHATANNEILRPANRNARHLSSALTGSHVAWESKVTPVT</sequence>
<keyword evidence="3 8" id="KW-0472">Membrane</keyword>
<dbReference type="SUPFAM" id="SSF48726">
    <property type="entry name" value="Immunoglobulin"/>
    <property type="match status" value="6"/>
</dbReference>
<gene>
    <name evidence="12" type="ORF">BRAFLDRAFT_67340</name>
</gene>
<name>C3XQ62_BRAFL</name>
<dbReference type="InterPro" id="IPR007110">
    <property type="entry name" value="Ig-like_dom"/>
</dbReference>
<dbReference type="InterPro" id="IPR036028">
    <property type="entry name" value="SH3-like_dom_sf"/>
</dbReference>
<protein>
    <recommendedName>
        <fullName evidence="13">Hemicentin-1-like</fullName>
    </recommendedName>
</protein>
<dbReference type="InterPro" id="IPR036179">
    <property type="entry name" value="Ig-like_dom_sf"/>
</dbReference>
<dbReference type="PANTHER" id="PTHR11640:SF164">
    <property type="entry name" value="MAM DOMAIN-CONTAINING GLYCOSYLPHOSPHATIDYLINOSITOL ANCHOR PROTEIN 1"/>
    <property type="match status" value="1"/>
</dbReference>
<feature type="signal peptide" evidence="9">
    <location>
        <begin position="1"/>
        <end position="20"/>
    </location>
</feature>
<dbReference type="CDD" id="cd12087">
    <property type="entry name" value="TM_EGFR-like"/>
    <property type="match status" value="1"/>
</dbReference>
<evidence type="ECO:0000256" key="3">
    <source>
        <dbReference type="ARBA" id="ARBA00023136"/>
    </source>
</evidence>
<dbReference type="InterPro" id="IPR001452">
    <property type="entry name" value="SH3_domain"/>
</dbReference>
<dbReference type="AlphaFoldDB" id="C3XQ62"/>
<dbReference type="SMART" id="SM00408">
    <property type="entry name" value="IGc2"/>
    <property type="match status" value="4"/>
</dbReference>
<feature type="domain" description="Ig-like" evidence="11">
    <location>
        <begin position="136"/>
        <end position="217"/>
    </location>
</feature>
<comment type="subcellular location">
    <subcellularLocation>
        <location evidence="1">Membrane</location>
        <topology evidence="1">Single-pass type I membrane protein</topology>
    </subcellularLocation>
</comment>
<reference evidence="12" key="1">
    <citation type="journal article" date="2008" name="Nature">
        <title>The amphioxus genome and the evolution of the chordate karyotype.</title>
        <authorList>
            <consortium name="US DOE Joint Genome Institute (JGI-PGF)"/>
            <person name="Putnam N.H."/>
            <person name="Butts T."/>
            <person name="Ferrier D.E.K."/>
            <person name="Furlong R.F."/>
            <person name="Hellsten U."/>
            <person name="Kawashima T."/>
            <person name="Robinson-Rechavi M."/>
            <person name="Shoguchi E."/>
            <person name="Terry A."/>
            <person name="Yu J.-K."/>
            <person name="Benito-Gutierrez E.L."/>
            <person name="Dubchak I."/>
            <person name="Garcia-Fernandez J."/>
            <person name="Gibson-Brown J.J."/>
            <person name="Grigoriev I.V."/>
            <person name="Horton A.C."/>
            <person name="de Jong P.J."/>
            <person name="Jurka J."/>
            <person name="Kapitonov V.V."/>
            <person name="Kohara Y."/>
            <person name="Kuroki Y."/>
            <person name="Lindquist E."/>
            <person name="Lucas S."/>
            <person name="Osoegawa K."/>
            <person name="Pennacchio L.A."/>
            <person name="Salamov A.A."/>
            <person name="Satou Y."/>
            <person name="Sauka-Spengler T."/>
            <person name="Schmutz J."/>
            <person name="Shin-I T."/>
            <person name="Toyoda A."/>
            <person name="Bronner-Fraser M."/>
            <person name="Fujiyama A."/>
            <person name="Holland L.Z."/>
            <person name="Holland P.W.H."/>
            <person name="Satoh N."/>
            <person name="Rokhsar D.S."/>
        </authorList>
    </citation>
    <scope>NUCLEOTIDE SEQUENCE [LARGE SCALE GENOMIC DNA]</scope>
    <source>
        <strain evidence="12">S238N-H82</strain>
        <tissue evidence="12">Testes</tissue>
    </source>
</reference>
<evidence type="ECO:0000259" key="10">
    <source>
        <dbReference type="PROSITE" id="PS50002"/>
    </source>
</evidence>
<dbReference type="PANTHER" id="PTHR11640">
    <property type="entry name" value="NEPHRIN"/>
    <property type="match status" value="1"/>
</dbReference>
<dbReference type="Pfam" id="PF07686">
    <property type="entry name" value="V-set"/>
    <property type="match status" value="2"/>
</dbReference>
<dbReference type="PROSITE" id="PS50002">
    <property type="entry name" value="SH3"/>
    <property type="match status" value="2"/>
</dbReference>
<evidence type="ECO:0000313" key="12">
    <source>
        <dbReference type="EMBL" id="EEN70083.1"/>
    </source>
</evidence>
<evidence type="ECO:0008006" key="13">
    <source>
        <dbReference type="Google" id="ProtNLM"/>
    </source>
</evidence>
<organism evidence="12">
    <name type="scientific">Branchiostoma floridae</name>
    <name type="common">Florida lancelet</name>
    <name type="synonym">Amphioxus</name>
    <dbReference type="NCBI Taxonomy" id="7739"/>
    <lineage>
        <taxon>Eukaryota</taxon>
        <taxon>Metazoa</taxon>
        <taxon>Chordata</taxon>
        <taxon>Cephalochordata</taxon>
        <taxon>Leptocardii</taxon>
        <taxon>Amphioxiformes</taxon>
        <taxon>Branchiostomatidae</taxon>
        <taxon>Branchiostoma</taxon>
    </lineage>
</organism>